<accession>J0QY15</accession>
<comment type="function">
    <text evidence="6">Specifically methylates the N7 position of guanine in position 527 of 16S rRNA.</text>
</comment>
<evidence type="ECO:0000256" key="5">
    <source>
        <dbReference type="ARBA" id="ARBA00022691"/>
    </source>
</evidence>
<dbReference type="HAMAP" id="MF_00074">
    <property type="entry name" value="16SrRNA_methyltr_G"/>
    <property type="match status" value="1"/>
</dbReference>
<evidence type="ECO:0000313" key="7">
    <source>
        <dbReference type="EMBL" id="EJF90976.1"/>
    </source>
</evidence>
<dbReference type="PATRIC" id="fig|1094558.3.peg.341"/>
<dbReference type="GO" id="GO:0005829">
    <property type="term" value="C:cytosol"/>
    <property type="evidence" value="ECO:0007669"/>
    <property type="project" value="TreeGrafter"/>
</dbReference>
<keyword evidence="4 6" id="KW-0808">Transferase</keyword>
<dbReference type="Gene3D" id="3.40.50.150">
    <property type="entry name" value="Vaccinia Virus protein VP39"/>
    <property type="match status" value="1"/>
</dbReference>
<evidence type="ECO:0000256" key="2">
    <source>
        <dbReference type="ARBA" id="ARBA00022552"/>
    </source>
</evidence>
<reference evidence="7 8" key="1">
    <citation type="submission" date="2012-03" db="EMBL/GenBank/DDBJ databases">
        <title>The Genome Sequence of Bartonella tamiae Th239.</title>
        <authorList>
            <consortium name="The Broad Institute Genome Sequencing Platform"/>
            <consortium name="The Broad Institute Genome Sequencing Center for Infectious Disease"/>
            <person name="Feldgarden M."/>
            <person name="Kirby J."/>
            <person name="Kosoy M."/>
            <person name="Birtles R."/>
            <person name="Probert W.S."/>
            <person name="Chiaraviglio L."/>
            <person name="Young S.K."/>
            <person name="Zeng Q."/>
            <person name="Gargeya S."/>
            <person name="Fitzgerald M."/>
            <person name="Haas B."/>
            <person name="Abouelleil A."/>
            <person name="Alvarado L."/>
            <person name="Arachchi H.M."/>
            <person name="Berlin A."/>
            <person name="Chapman S.B."/>
            <person name="Gearin G."/>
            <person name="Goldberg J."/>
            <person name="Griggs A."/>
            <person name="Gujja S."/>
            <person name="Hansen M."/>
            <person name="Heiman D."/>
            <person name="Howarth C."/>
            <person name="Larimer J."/>
            <person name="Lui A."/>
            <person name="MacDonald P.J.P."/>
            <person name="McCowen C."/>
            <person name="Montmayeur A."/>
            <person name="Murphy C."/>
            <person name="Neiman D."/>
            <person name="Pearson M."/>
            <person name="Priest M."/>
            <person name="Roberts A."/>
            <person name="Saif S."/>
            <person name="Shea T."/>
            <person name="Sisk P."/>
            <person name="Stolte C."/>
            <person name="Sykes S."/>
            <person name="Wortman J."/>
            <person name="Nusbaum C."/>
            <person name="Birren B."/>
        </authorList>
    </citation>
    <scope>NUCLEOTIDE SEQUENCE [LARGE SCALE GENOMIC DNA]</scope>
    <source>
        <strain evidence="7 8">Th239</strain>
    </source>
</reference>
<dbReference type="Proteomes" id="UP000008952">
    <property type="component" value="Unassembled WGS sequence"/>
</dbReference>
<comment type="caution">
    <text evidence="6">Lacks conserved residue(s) required for the propagation of feature annotation.</text>
</comment>
<comment type="caution">
    <text evidence="7">The sequence shown here is derived from an EMBL/GenBank/DDBJ whole genome shotgun (WGS) entry which is preliminary data.</text>
</comment>
<feature type="binding site" evidence="6">
    <location>
        <position position="77"/>
    </location>
    <ligand>
        <name>S-adenosyl-L-methionine</name>
        <dbReference type="ChEBI" id="CHEBI:59789"/>
    </ligand>
</feature>
<comment type="catalytic activity">
    <reaction evidence="6">
        <text>guanosine(527) in 16S rRNA + S-adenosyl-L-methionine = N(7)-methylguanosine(527) in 16S rRNA + S-adenosyl-L-homocysteine</text>
        <dbReference type="Rhea" id="RHEA:42732"/>
        <dbReference type="Rhea" id="RHEA-COMP:10209"/>
        <dbReference type="Rhea" id="RHEA-COMP:10210"/>
        <dbReference type="ChEBI" id="CHEBI:57856"/>
        <dbReference type="ChEBI" id="CHEBI:59789"/>
        <dbReference type="ChEBI" id="CHEBI:74269"/>
        <dbReference type="ChEBI" id="CHEBI:74480"/>
        <dbReference type="EC" id="2.1.1.170"/>
    </reaction>
</comment>
<evidence type="ECO:0000313" key="8">
    <source>
        <dbReference type="Proteomes" id="UP000008952"/>
    </source>
</evidence>
<evidence type="ECO:0000256" key="1">
    <source>
        <dbReference type="ARBA" id="ARBA00022490"/>
    </source>
</evidence>
<comment type="similarity">
    <text evidence="6">Belongs to the methyltransferase superfamily. RNA methyltransferase RsmG family.</text>
</comment>
<evidence type="ECO:0000256" key="4">
    <source>
        <dbReference type="ARBA" id="ARBA00022679"/>
    </source>
</evidence>
<dbReference type="EMBL" id="AIMB01000003">
    <property type="protein sequence ID" value="EJF90976.1"/>
    <property type="molecule type" value="Genomic_DNA"/>
</dbReference>
<feature type="binding site" evidence="6">
    <location>
        <begin position="130"/>
        <end position="131"/>
    </location>
    <ligand>
        <name>S-adenosyl-L-methionine</name>
        <dbReference type="ChEBI" id="CHEBI:59789"/>
    </ligand>
</feature>
<dbReference type="SUPFAM" id="SSF53335">
    <property type="entry name" value="S-adenosyl-L-methionine-dependent methyltransferases"/>
    <property type="match status" value="1"/>
</dbReference>
<dbReference type="OrthoDB" id="9808773at2"/>
<keyword evidence="2 6" id="KW-0698">rRNA processing</keyword>
<gene>
    <name evidence="6" type="primary">rsmG</name>
    <name evidence="7" type="ORF">ME5_00308</name>
</gene>
<name>J0QY15_9HYPH</name>
<evidence type="ECO:0000256" key="6">
    <source>
        <dbReference type="HAMAP-Rule" id="MF_00074"/>
    </source>
</evidence>
<feature type="binding site" evidence="6">
    <location>
        <position position="82"/>
    </location>
    <ligand>
        <name>S-adenosyl-L-methionine</name>
        <dbReference type="ChEBI" id="CHEBI:59789"/>
    </ligand>
</feature>
<dbReference type="EC" id="2.1.1.170" evidence="6"/>
<dbReference type="NCBIfam" id="TIGR00138">
    <property type="entry name" value="rsmG_gidB"/>
    <property type="match status" value="1"/>
</dbReference>
<keyword evidence="3 6" id="KW-0489">Methyltransferase</keyword>
<dbReference type="PIRSF" id="PIRSF003078">
    <property type="entry name" value="GidB"/>
    <property type="match status" value="1"/>
</dbReference>
<dbReference type="InterPro" id="IPR029063">
    <property type="entry name" value="SAM-dependent_MTases_sf"/>
</dbReference>
<dbReference type="GO" id="GO:0070043">
    <property type="term" value="F:rRNA (guanine-N7-)-methyltransferase activity"/>
    <property type="evidence" value="ECO:0007669"/>
    <property type="project" value="UniProtKB-UniRule"/>
</dbReference>
<comment type="subcellular location">
    <subcellularLocation>
        <location evidence="6">Cytoplasm</location>
    </subcellularLocation>
</comment>
<keyword evidence="5 6" id="KW-0949">S-adenosyl-L-methionine</keyword>
<proteinExistence type="inferred from homology"/>
<organism evidence="7 8">
    <name type="scientific">Bartonella tamiae Th239</name>
    <dbReference type="NCBI Taxonomy" id="1094558"/>
    <lineage>
        <taxon>Bacteria</taxon>
        <taxon>Pseudomonadati</taxon>
        <taxon>Pseudomonadota</taxon>
        <taxon>Alphaproteobacteria</taxon>
        <taxon>Hyphomicrobiales</taxon>
        <taxon>Bartonellaceae</taxon>
        <taxon>Bartonella</taxon>
    </lineage>
</organism>
<dbReference type="STRING" id="1094558.ME5_00308"/>
<dbReference type="PANTHER" id="PTHR31760">
    <property type="entry name" value="S-ADENOSYL-L-METHIONINE-DEPENDENT METHYLTRANSFERASES SUPERFAMILY PROTEIN"/>
    <property type="match status" value="1"/>
</dbReference>
<sequence length="215" mass="24303">MNKNAVEKIAALKQIIPSVSRETEESFLFYEAELTKWQKHINLIANTTIPNIWNRHILDSAQIFNLASHAMTWCDIGSGGGFPGLVTAILLKGQKKGSLHLIESNHKKAAFLQHMIAQLDLPAHVHNARIEDSTKKIEAPEVITARALAPLNALLSLCRIWTEKGSNVLFPKGREYQKEIDQAKKHWEFELEIFKSKIDVQSVILKMTNIRAYKG</sequence>
<keyword evidence="1 6" id="KW-0963">Cytoplasm</keyword>
<dbReference type="HOGENOM" id="CLU_065341_1_1_5"/>
<dbReference type="AlphaFoldDB" id="J0QY15"/>
<dbReference type="RefSeq" id="WP_008037807.1">
    <property type="nucleotide sequence ID" value="NZ_JH725147.1"/>
</dbReference>
<keyword evidence="8" id="KW-1185">Reference proteome</keyword>
<dbReference type="InterPro" id="IPR003682">
    <property type="entry name" value="rRNA_ssu_MeTfrase_G"/>
</dbReference>
<protein>
    <recommendedName>
        <fullName evidence="6">Ribosomal RNA small subunit methyltransferase G</fullName>
        <ecNumber evidence="6">2.1.1.170</ecNumber>
    </recommendedName>
    <alternativeName>
        <fullName evidence="6">16S rRNA 7-methylguanosine methyltransferase</fullName>
        <shortName evidence="6">16S rRNA m7G methyltransferase</shortName>
    </alternativeName>
</protein>
<evidence type="ECO:0000256" key="3">
    <source>
        <dbReference type="ARBA" id="ARBA00022603"/>
    </source>
</evidence>
<dbReference type="PANTHER" id="PTHR31760:SF0">
    <property type="entry name" value="S-ADENOSYL-L-METHIONINE-DEPENDENT METHYLTRANSFERASES SUPERFAMILY PROTEIN"/>
    <property type="match status" value="1"/>
</dbReference>
<dbReference type="Pfam" id="PF02527">
    <property type="entry name" value="GidB"/>
    <property type="match status" value="1"/>
</dbReference>
<feature type="binding site" evidence="6">
    <location>
        <position position="146"/>
    </location>
    <ligand>
        <name>S-adenosyl-L-methionine</name>
        <dbReference type="ChEBI" id="CHEBI:59789"/>
    </ligand>
</feature>
<dbReference type="eggNOG" id="COG0357">
    <property type="taxonomic scope" value="Bacteria"/>
</dbReference>